<evidence type="ECO:0000256" key="6">
    <source>
        <dbReference type="ARBA" id="ARBA00022989"/>
    </source>
</evidence>
<evidence type="ECO:0000256" key="5">
    <source>
        <dbReference type="ARBA" id="ARBA00022692"/>
    </source>
</evidence>
<feature type="transmembrane region" description="Helical" evidence="9">
    <location>
        <begin position="226"/>
        <end position="249"/>
    </location>
</feature>
<feature type="transmembrane region" description="Helical" evidence="9">
    <location>
        <begin position="283"/>
        <end position="303"/>
    </location>
</feature>
<comment type="similarity">
    <text evidence="3">Belongs to the CPA3 antiporters (TC 2.A.63) subunit D family.</text>
</comment>
<protein>
    <submittedName>
        <fullName evidence="11">NADH/ubiquinone/plastoquinone (Complex I)</fullName>
    </submittedName>
</protein>
<evidence type="ECO:0000256" key="7">
    <source>
        <dbReference type="ARBA" id="ARBA00023136"/>
    </source>
</evidence>
<proteinExistence type="inferred from homology"/>
<comment type="caution">
    <text evidence="11">The sequence shown here is derived from an EMBL/GenBank/DDBJ whole genome shotgun (WGS) entry which is preliminary data.</text>
</comment>
<feature type="transmembrane region" description="Helical" evidence="9">
    <location>
        <begin position="57"/>
        <end position="86"/>
    </location>
</feature>
<dbReference type="InterPro" id="IPR001750">
    <property type="entry name" value="ND/Mrp_TM"/>
</dbReference>
<dbReference type="RefSeq" id="WP_150446659.1">
    <property type="nucleotide sequence ID" value="NZ_VYQE01000006.1"/>
</dbReference>
<comment type="subcellular location">
    <subcellularLocation>
        <location evidence="2">Cell membrane</location>
        <topology evidence="2">Multi-pass membrane protein</topology>
    </subcellularLocation>
    <subcellularLocation>
        <location evidence="8">Membrane</location>
        <topology evidence="8">Multi-pass membrane protein</topology>
    </subcellularLocation>
</comment>
<evidence type="ECO:0000256" key="8">
    <source>
        <dbReference type="RuleBase" id="RU000320"/>
    </source>
</evidence>
<keyword evidence="4" id="KW-1003">Cell membrane</keyword>
<feature type="transmembrane region" description="Helical" evidence="9">
    <location>
        <begin position="455"/>
        <end position="475"/>
    </location>
</feature>
<keyword evidence="12" id="KW-1185">Reference proteome</keyword>
<dbReference type="PANTHER" id="PTHR42703:SF1">
    <property type="entry name" value="NA(+)_H(+) ANTIPORTER SUBUNIT D1"/>
    <property type="match status" value="1"/>
</dbReference>
<feature type="transmembrane region" description="Helical" evidence="9">
    <location>
        <begin position="122"/>
        <end position="141"/>
    </location>
</feature>
<feature type="transmembrane region" description="Helical" evidence="9">
    <location>
        <begin position="344"/>
        <end position="366"/>
    </location>
</feature>
<evidence type="ECO:0000256" key="3">
    <source>
        <dbReference type="ARBA" id="ARBA00005346"/>
    </source>
</evidence>
<dbReference type="PRINTS" id="PR01437">
    <property type="entry name" value="NUOXDRDTASE4"/>
</dbReference>
<feature type="transmembrane region" description="Helical" evidence="9">
    <location>
        <begin position="386"/>
        <end position="413"/>
    </location>
</feature>
<evidence type="ECO:0000256" key="4">
    <source>
        <dbReference type="ARBA" id="ARBA00022475"/>
    </source>
</evidence>
<feature type="transmembrane region" description="Helical" evidence="9">
    <location>
        <begin position="309"/>
        <end position="332"/>
    </location>
</feature>
<feature type="domain" description="NADH:quinone oxidoreductase/Mrp antiporter transmembrane" evidence="10">
    <location>
        <begin position="118"/>
        <end position="380"/>
    </location>
</feature>
<dbReference type="PANTHER" id="PTHR42703">
    <property type="entry name" value="NADH DEHYDROGENASE"/>
    <property type="match status" value="1"/>
</dbReference>
<dbReference type="EMBL" id="VYQE01000006">
    <property type="protein sequence ID" value="KAA9005752.1"/>
    <property type="molecule type" value="Genomic_DNA"/>
</dbReference>
<feature type="transmembrane region" description="Helical" evidence="9">
    <location>
        <begin position="192"/>
        <end position="214"/>
    </location>
</feature>
<keyword evidence="6 9" id="KW-1133">Transmembrane helix</keyword>
<keyword evidence="11" id="KW-0830">Ubiquinone</keyword>
<feature type="transmembrane region" description="Helical" evidence="9">
    <location>
        <begin position="98"/>
        <end position="116"/>
    </location>
</feature>
<evidence type="ECO:0000313" key="11">
    <source>
        <dbReference type="EMBL" id="KAA9005752.1"/>
    </source>
</evidence>
<dbReference type="InterPro" id="IPR003918">
    <property type="entry name" value="NADH_UbQ_OxRdtase"/>
</dbReference>
<evidence type="ECO:0000256" key="2">
    <source>
        <dbReference type="ARBA" id="ARBA00004651"/>
    </source>
</evidence>
<accession>A0A5J5GD98</accession>
<feature type="transmembrane region" description="Helical" evidence="9">
    <location>
        <begin position="425"/>
        <end position="443"/>
    </location>
</feature>
<keyword evidence="7 9" id="KW-0472">Membrane</keyword>
<comment type="function">
    <text evidence="1">NDH-1 shuttles electrons from NADH, via FMN and iron-sulfur (Fe-S) centers, to quinones in the respiratory chain. The immediate electron acceptor for the enzyme in this species is believed to be ubiquinone. Couples the redox reaction to proton translocation (for every two electrons transferred, four hydrogen ions are translocated across the cytoplasmic membrane), and thus conserves the redox energy in a proton gradient.</text>
</comment>
<dbReference type="GO" id="GO:0005886">
    <property type="term" value="C:plasma membrane"/>
    <property type="evidence" value="ECO:0007669"/>
    <property type="project" value="UniProtKB-SubCell"/>
</dbReference>
<dbReference type="Pfam" id="PF00361">
    <property type="entry name" value="Proton_antipo_M"/>
    <property type="match status" value="1"/>
</dbReference>
<dbReference type="GO" id="GO:0008137">
    <property type="term" value="F:NADH dehydrogenase (ubiquinone) activity"/>
    <property type="evidence" value="ECO:0007669"/>
    <property type="project" value="InterPro"/>
</dbReference>
<dbReference type="GO" id="GO:0042773">
    <property type="term" value="P:ATP synthesis coupled electron transport"/>
    <property type="evidence" value="ECO:0007669"/>
    <property type="project" value="InterPro"/>
</dbReference>
<evidence type="ECO:0000259" key="10">
    <source>
        <dbReference type="Pfam" id="PF00361"/>
    </source>
</evidence>
<keyword evidence="5 8" id="KW-0812">Transmembrane</keyword>
<sequence length="572" mass="58759">MIDVPLWIATAAPLALLLAFLAPPLRPAARALIAVVPLPALAVALADPAPEPVFLDWLLLGTVFTLTDTASVFLALTALLWALAGWQAMRLLAMDPAIDRLAAFFLLAMTGNIGLLTAGDVITFYAFFTMMSLASWGLILHGGGAAQVFAGRVYIVFAIAGEIALFAGLSVASFAVEDTSMEAIRSPEVPTAALWLMTGGLLVKLGAVPLHLWLPLAHAAAPAPASAVLSGSMLKAGLFGLIAFLPLGLEPLPALAAALAAMALSGIVLAPVLGFVQGDAKAVLAYSSIGQMSLMALGLAAALATPGAWPALSVAIILLAANHGFAKAALFLGVPAVWASATTVTRIVVLSLLALPALALAGLPATSGFIAKDTLKSALGGAADGWGVWLGAALFIASLGTALLMARALYLLARAGARPATPRDVLLPWLGMLGLVIVGLAIVPADVPEQSTPTLADVVPIGIAIVATLAGLAAARYGRWQLLPARPGEILGLLEQAARPEPLLALRPPPRRGRALTIRRRPMRPRRPEYGALAMLSMAAVLALGMAWSAPTPQTVSALDARNAATVKEPIR</sequence>
<reference evidence="11 12" key="1">
    <citation type="submission" date="2019-09" db="EMBL/GenBank/DDBJ databases">
        <authorList>
            <person name="Park J.-S."/>
            <person name="Choi H.-J."/>
        </authorList>
    </citation>
    <scope>NUCLEOTIDE SEQUENCE [LARGE SCALE GENOMIC DNA]</scope>
    <source>
        <strain evidence="11 12">176SS1-4</strain>
    </source>
</reference>
<evidence type="ECO:0000256" key="1">
    <source>
        <dbReference type="ARBA" id="ARBA00002378"/>
    </source>
</evidence>
<feature type="transmembrane region" description="Helical" evidence="9">
    <location>
        <begin position="530"/>
        <end position="550"/>
    </location>
</feature>
<feature type="transmembrane region" description="Helical" evidence="9">
    <location>
        <begin position="153"/>
        <end position="172"/>
    </location>
</feature>
<name>A0A5J5GD98_9RHOB</name>
<dbReference type="InterPro" id="IPR050586">
    <property type="entry name" value="CPA3_Na-H_Antiporter_D"/>
</dbReference>
<evidence type="ECO:0000313" key="12">
    <source>
        <dbReference type="Proteomes" id="UP000326554"/>
    </source>
</evidence>
<organism evidence="11 12">
    <name type="scientific">Histidinibacterium aquaticum</name>
    <dbReference type="NCBI Taxonomy" id="2613962"/>
    <lineage>
        <taxon>Bacteria</taxon>
        <taxon>Pseudomonadati</taxon>
        <taxon>Pseudomonadota</taxon>
        <taxon>Alphaproteobacteria</taxon>
        <taxon>Rhodobacterales</taxon>
        <taxon>Paracoccaceae</taxon>
        <taxon>Histidinibacterium</taxon>
    </lineage>
</organism>
<dbReference type="AlphaFoldDB" id="A0A5J5GD98"/>
<evidence type="ECO:0000256" key="9">
    <source>
        <dbReference type="SAM" id="Phobius"/>
    </source>
</evidence>
<feature type="transmembrane region" description="Helical" evidence="9">
    <location>
        <begin position="255"/>
        <end position="276"/>
    </location>
</feature>
<gene>
    <name evidence="11" type="ORF">F3S47_17810</name>
</gene>
<dbReference type="Proteomes" id="UP000326554">
    <property type="component" value="Unassembled WGS sequence"/>
</dbReference>